<dbReference type="OrthoDB" id="10672077at2759"/>
<comment type="caution">
    <text evidence="1">The sequence shown here is derived from an EMBL/GenBank/DDBJ whole genome shotgun (WGS) entry which is preliminary data.</text>
</comment>
<organism evidence="1 2">
    <name type="scientific">Lichtheimia corymbifera JMRC:FSU:9682</name>
    <dbReference type="NCBI Taxonomy" id="1263082"/>
    <lineage>
        <taxon>Eukaryota</taxon>
        <taxon>Fungi</taxon>
        <taxon>Fungi incertae sedis</taxon>
        <taxon>Mucoromycota</taxon>
        <taxon>Mucoromycotina</taxon>
        <taxon>Mucoromycetes</taxon>
        <taxon>Mucorales</taxon>
        <taxon>Lichtheimiaceae</taxon>
        <taxon>Lichtheimia</taxon>
    </lineage>
</organism>
<dbReference type="AlphaFoldDB" id="A0A068SFH6"/>
<evidence type="ECO:0000313" key="1">
    <source>
        <dbReference type="EMBL" id="CDH61014.1"/>
    </source>
</evidence>
<sequence length="264" mass="29316">MHMRRINSKNPDNNNTLRAIKHALAHCGIAAEFSIDSNLSTALRAAGGGAFVDADSIIAWTHQWPILQGPMMLTMAPVASDGFTQRTGVKMRVPGYRGQNQTPDLSDIPHFKLGRFGYAALSMDLIVAFPNAFENAMEAGKARMRFCSDLHEEFLDEFFLPAMAAYTRAKHTGLSQDIHSSLRQAREKARGVNGQMNSQMALSIDSSIVEQVLTLVRAYQKVKAPFYRRASPGDVMLKDFRPKAILKEEESLEKKVNLLGRPHA</sequence>
<proteinExistence type="predicted"/>
<name>A0A068SFH6_9FUNG</name>
<gene>
    <name evidence="1" type="ORF">LCOR_11789.1</name>
</gene>
<dbReference type="VEuPathDB" id="FungiDB:LCOR_11789.1"/>
<reference evidence="1" key="1">
    <citation type="submission" date="2013-08" db="EMBL/GenBank/DDBJ databases">
        <title>Gene expansion shapes genome architecture in the human pathogen Lichtheimia corymbifera: an evolutionary genomics analysis in the ancient terrestrial Mucorales (Mucoromycotina).</title>
        <authorList>
            <person name="Schwartze V.U."/>
            <person name="Winter S."/>
            <person name="Shelest E."/>
            <person name="Marcet-Houben M."/>
            <person name="Horn F."/>
            <person name="Wehner S."/>
            <person name="Hoffmann K."/>
            <person name="Riege K."/>
            <person name="Sammeth M."/>
            <person name="Nowrousian M."/>
            <person name="Valiante V."/>
            <person name="Linde J."/>
            <person name="Jacobsen I.D."/>
            <person name="Marz M."/>
            <person name="Brakhage A.A."/>
            <person name="Gabaldon T."/>
            <person name="Bocker S."/>
            <person name="Voigt K."/>
        </authorList>
    </citation>
    <scope>NUCLEOTIDE SEQUENCE [LARGE SCALE GENOMIC DNA]</scope>
    <source>
        <strain evidence="1">FSU 9682</strain>
    </source>
</reference>
<protein>
    <submittedName>
        <fullName evidence="1">Uncharacterized protein</fullName>
    </submittedName>
</protein>
<accession>A0A068SFH6</accession>
<keyword evidence="2" id="KW-1185">Reference proteome</keyword>
<evidence type="ECO:0000313" key="2">
    <source>
        <dbReference type="Proteomes" id="UP000027586"/>
    </source>
</evidence>
<dbReference type="EMBL" id="CBTN010000122">
    <property type="protein sequence ID" value="CDH61014.1"/>
    <property type="molecule type" value="Genomic_DNA"/>
</dbReference>
<dbReference type="Proteomes" id="UP000027586">
    <property type="component" value="Unassembled WGS sequence"/>
</dbReference>